<dbReference type="Gene3D" id="1.25.40.10">
    <property type="entry name" value="Tetratricopeptide repeat domain"/>
    <property type="match status" value="2"/>
</dbReference>
<dbReference type="PANTHER" id="PTHR35807">
    <property type="entry name" value="TRANSCRIPTIONAL REGULATOR REDD-RELATED"/>
    <property type="match status" value="1"/>
</dbReference>
<dbReference type="Gene3D" id="1.10.10.10">
    <property type="entry name" value="Winged helix-like DNA-binding domain superfamily/Winged helix DNA-binding domain"/>
    <property type="match status" value="1"/>
</dbReference>
<dbReference type="InterPro" id="IPR011990">
    <property type="entry name" value="TPR-like_helical_dom_sf"/>
</dbReference>
<evidence type="ECO:0000256" key="6">
    <source>
        <dbReference type="PROSITE-ProRule" id="PRU00339"/>
    </source>
</evidence>
<evidence type="ECO:0000256" key="1">
    <source>
        <dbReference type="ARBA" id="ARBA00005820"/>
    </source>
</evidence>
<sequence>MICSGPSSFPLFTAACVKFPRSSAQIPHSTPEFWHHAPRGGLVRYRLLGPLQIWRGGVELRLGGPRQRALLAALALHANETVSFEHLSEAVWESPPAAPESNIRTYVAALRKLVLDDLVTVPGGYRLKVPDGEVDVGVFEELCAGGDEALKRGDHRAAVAKYEEALALWRGPALDGLTVGPRLEAELTLLQERRLTVAEQHARLSIELGQGERLIPELRRLTKQFPLREQLWLQLMHALQRANRPAEALQVFDDVRVLLADELGTDPGGELRELHARLLRGDQPRPALNTLPRDVADFTGRIAEMDRLTRAVTGKAAVVISAIDGMPGVGKTTLAVHLAHRLEYPDGQLFIDLHAHTAGRAPVEPTDALDVLLRALGLEEIPVSLDERAAMWRAELSRRRLLVVLDNAVSADQVRPLLPGVPGSLVLVTSRARLVELEGTSTLTLDVLSESEALQLFATIVGDERGNDAAAREVVELCGRLPLAVRLAAGRLRSRPTWTTAHLATRLREGRLSELDAVFALSFSQLPAAHQRLFGLLGLHHGTDFDVHQAAALAELDLLETDGMLEDLVDVHLLESTTLGRYRMHDLLRQYAQSQVDSTRAPLTRLLDHFLDTANQATRLMSPAARRYEVDITYRPESRLVLRDYDHAVEWLETERQTLVAAVALSLDGDWRTHTWQLARALTFFCMVRGHTRDWATINELALEAAKDEPVALAITTKNYAMVFWQTAQYPKAIHYNERAIEMLRELGDLQGVAGTLNNLSLVYRTLGRHAEAAELLEQAITVARQLGDRHLESQAMSNVSNIYSALGRYDEALQACTSALALMREMGSRRDEADTQSALGMILHAMGRHPEALEALESALAAVRAIGDVTTETVVLNYLGEVLTAAGRPAEAVTRLHEALELAERIDDRREAANAHKHLARAVADAAEAARHRKEADERFAALGVE</sequence>
<keyword evidence="5" id="KW-0804">Transcription</keyword>
<feature type="repeat" description="TPR" evidence="6">
    <location>
        <begin position="794"/>
        <end position="827"/>
    </location>
</feature>
<dbReference type="Pfam" id="PF13424">
    <property type="entry name" value="TPR_12"/>
    <property type="match status" value="2"/>
</dbReference>
<dbReference type="Pfam" id="PF03704">
    <property type="entry name" value="BTAD"/>
    <property type="match status" value="1"/>
</dbReference>
<dbReference type="SUPFAM" id="SSF46894">
    <property type="entry name" value="C-terminal effector domain of the bipartite response regulators"/>
    <property type="match status" value="1"/>
</dbReference>
<feature type="DNA-binding region" description="OmpR/PhoB-type" evidence="7">
    <location>
        <begin position="31"/>
        <end position="129"/>
    </location>
</feature>
<dbReference type="Gene3D" id="1.10.8.430">
    <property type="entry name" value="Helical domain of apoptotic protease-activating factors"/>
    <property type="match status" value="1"/>
</dbReference>
<organism evidence="9 10">
    <name type="scientific">Lentzea kristufekii</name>
    <dbReference type="NCBI Taxonomy" id="3095430"/>
    <lineage>
        <taxon>Bacteria</taxon>
        <taxon>Bacillati</taxon>
        <taxon>Actinomycetota</taxon>
        <taxon>Actinomycetes</taxon>
        <taxon>Pseudonocardiales</taxon>
        <taxon>Pseudonocardiaceae</taxon>
        <taxon>Lentzea</taxon>
    </lineage>
</organism>
<evidence type="ECO:0000256" key="5">
    <source>
        <dbReference type="ARBA" id="ARBA00023163"/>
    </source>
</evidence>
<comment type="caution">
    <text evidence="9">The sequence shown here is derived from an EMBL/GenBank/DDBJ whole genome shotgun (WGS) entry which is preliminary data.</text>
</comment>
<evidence type="ECO:0000259" key="8">
    <source>
        <dbReference type="PROSITE" id="PS51755"/>
    </source>
</evidence>
<dbReference type="InterPro" id="IPR016032">
    <property type="entry name" value="Sig_transdc_resp-reg_C-effctor"/>
</dbReference>
<dbReference type="InterPro" id="IPR001867">
    <property type="entry name" value="OmpR/PhoB-type_DNA-bd"/>
</dbReference>
<dbReference type="InterPro" id="IPR042197">
    <property type="entry name" value="Apaf_helical"/>
</dbReference>
<keyword evidence="3" id="KW-0805">Transcription regulation</keyword>
<dbReference type="SMART" id="SM00862">
    <property type="entry name" value="Trans_reg_C"/>
    <property type="match status" value="1"/>
</dbReference>
<feature type="domain" description="OmpR/PhoB-type" evidence="8">
    <location>
        <begin position="31"/>
        <end position="129"/>
    </location>
</feature>
<evidence type="ECO:0000313" key="9">
    <source>
        <dbReference type="EMBL" id="MDX8054513.1"/>
    </source>
</evidence>
<dbReference type="Pfam" id="PF00931">
    <property type="entry name" value="NB-ARC"/>
    <property type="match status" value="1"/>
</dbReference>
<dbReference type="PROSITE" id="PS50005">
    <property type="entry name" value="TPR"/>
    <property type="match status" value="1"/>
</dbReference>
<evidence type="ECO:0000313" key="10">
    <source>
        <dbReference type="Proteomes" id="UP001271792"/>
    </source>
</evidence>
<dbReference type="SMART" id="SM00028">
    <property type="entry name" value="TPR"/>
    <property type="match status" value="6"/>
</dbReference>
<dbReference type="PRINTS" id="PR00364">
    <property type="entry name" value="DISEASERSIST"/>
</dbReference>
<evidence type="ECO:0000256" key="2">
    <source>
        <dbReference type="ARBA" id="ARBA00022737"/>
    </source>
</evidence>
<dbReference type="InterPro" id="IPR036388">
    <property type="entry name" value="WH-like_DNA-bd_sf"/>
</dbReference>
<comment type="similarity">
    <text evidence="1">Belongs to the AfsR/DnrI/RedD regulatory family.</text>
</comment>
<dbReference type="Pfam" id="PF13374">
    <property type="entry name" value="TPR_10"/>
    <property type="match status" value="1"/>
</dbReference>
<keyword evidence="6" id="KW-0802">TPR repeat</keyword>
<dbReference type="Pfam" id="PF00486">
    <property type="entry name" value="Trans_reg_C"/>
    <property type="match status" value="1"/>
</dbReference>
<dbReference type="PANTHER" id="PTHR35807:SF1">
    <property type="entry name" value="TRANSCRIPTIONAL REGULATOR REDD"/>
    <property type="match status" value="1"/>
</dbReference>
<proteinExistence type="inferred from homology"/>
<dbReference type="EMBL" id="JAXAVV010000021">
    <property type="protein sequence ID" value="MDX8054513.1"/>
    <property type="molecule type" value="Genomic_DNA"/>
</dbReference>
<dbReference type="Proteomes" id="UP001271792">
    <property type="component" value="Unassembled WGS sequence"/>
</dbReference>
<dbReference type="SUPFAM" id="SSF52540">
    <property type="entry name" value="P-loop containing nucleoside triphosphate hydrolases"/>
    <property type="match status" value="1"/>
</dbReference>
<dbReference type="InterPro" id="IPR019734">
    <property type="entry name" value="TPR_rpt"/>
</dbReference>
<evidence type="ECO:0000256" key="3">
    <source>
        <dbReference type="ARBA" id="ARBA00023015"/>
    </source>
</evidence>
<reference evidence="9 10" key="2">
    <citation type="submission" date="2023-11" db="EMBL/GenBank/DDBJ databases">
        <authorList>
            <person name="Lara A.C."/>
            <person name="Chronakova A."/>
        </authorList>
    </citation>
    <scope>NUCLEOTIDE SEQUENCE [LARGE SCALE GENOMIC DNA]</scope>
    <source>
        <strain evidence="9 10">BCCO 10_0798</strain>
    </source>
</reference>
<dbReference type="CDD" id="cd15831">
    <property type="entry name" value="BTAD"/>
    <property type="match status" value="1"/>
</dbReference>
<gene>
    <name evidence="9" type="ORF">SK571_34535</name>
</gene>
<dbReference type="RefSeq" id="WP_319988304.1">
    <property type="nucleotide sequence ID" value="NZ_JAXAVV010000021.1"/>
</dbReference>
<dbReference type="InterPro" id="IPR027417">
    <property type="entry name" value="P-loop_NTPase"/>
</dbReference>
<dbReference type="SUPFAM" id="SSF48452">
    <property type="entry name" value="TPR-like"/>
    <property type="match status" value="2"/>
</dbReference>
<dbReference type="InterPro" id="IPR051677">
    <property type="entry name" value="AfsR-DnrI-RedD_regulator"/>
</dbReference>
<keyword evidence="4 7" id="KW-0238">DNA-binding</keyword>
<dbReference type="InterPro" id="IPR005158">
    <property type="entry name" value="BTAD"/>
</dbReference>
<evidence type="ECO:0000256" key="7">
    <source>
        <dbReference type="PROSITE-ProRule" id="PRU01091"/>
    </source>
</evidence>
<keyword evidence="2" id="KW-0677">Repeat</keyword>
<evidence type="ECO:0000256" key="4">
    <source>
        <dbReference type="ARBA" id="ARBA00023125"/>
    </source>
</evidence>
<protein>
    <submittedName>
        <fullName evidence="9">BTAD domain-containing putative transcriptional regulator</fullName>
    </submittedName>
</protein>
<dbReference type="InterPro" id="IPR002182">
    <property type="entry name" value="NB-ARC"/>
</dbReference>
<dbReference type="Gene3D" id="3.40.50.300">
    <property type="entry name" value="P-loop containing nucleotide triphosphate hydrolases"/>
    <property type="match status" value="1"/>
</dbReference>
<reference evidence="9 10" key="1">
    <citation type="submission" date="2023-11" db="EMBL/GenBank/DDBJ databases">
        <title>Lentzea sokolovensis, sp. nov., Lentzea kristufkii, sp. nov., and Lentzea miocenensis, sp. nov., rare actinobacteria from Sokolov Coal Basin, Miocene lacustrine sediment, Czech Republic.</title>
        <authorList>
            <person name="Lara A."/>
            <person name="Kotroba L."/>
            <person name="Nouioui I."/>
            <person name="Neumann-Schaal M."/>
            <person name="Mast Y."/>
            <person name="Chronakova A."/>
        </authorList>
    </citation>
    <scope>NUCLEOTIDE SEQUENCE [LARGE SCALE GENOMIC DNA]</scope>
    <source>
        <strain evidence="9 10">BCCO 10_0798</strain>
    </source>
</reference>
<name>A0ABU4U1S1_9PSEU</name>
<keyword evidence="10" id="KW-1185">Reference proteome</keyword>
<accession>A0ABU4U1S1</accession>
<dbReference type="SMART" id="SM01043">
    <property type="entry name" value="BTAD"/>
    <property type="match status" value="1"/>
</dbReference>
<dbReference type="PROSITE" id="PS51755">
    <property type="entry name" value="OMPR_PHOB"/>
    <property type="match status" value="1"/>
</dbReference>